<dbReference type="GO" id="GO:0042393">
    <property type="term" value="F:histone binding"/>
    <property type="evidence" value="ECO:0007669"/>
    <property type="project" value="TreeGrafter"/>
</dbReference>
<dbReference type="GO" id="GO:0001940">
    <property type="term" value="C:male pronucleus"/>
    <property type="evidence" value="ECO:0007669"/>
    <property type="project" value="TreeGrafter"/>
</dbReference>
<protein>
    <submittedName>
        <fullName evidence="7">O(6)-methylguanine-induced apoptosis 2 isoform X2</fullName>
    </submittedName>
</protein>
<dbReference type="GO" id="GO:0001939">
    <property type="term" value="C:female pronucleus"/>
    <property type="evidence" value="ECO:0007669"/>
    <property type="project" value="TreeGrafter"/>
</dbReference>
<feature type="region of interest" description="Disordered" evidence="5">
    <location>
        <begin position="1"/>
        <end position="30"/>
    </location>
</feature>
<name>A0A6J3E2X9_AYTFU</name>
<dbReference type="GO" id="GO:0005737">
    <property type="term" value="C:cytoplasm"/>
    <property type="evidence" value="ECO:0007669"/>
    <property type="project" value="UniProtKB-SubCell"/>
</dbReference>
<dbReference type="GeneID" id="116497979"/>
<gene>
    <name evidence="7" type="primary">STPG1</name>
</gene>
<sequence>MGGRTGGARGFQISSSPYKHHGKVISNSEKKGFNSQSKLFQYNQSENPGPGFYNVTHQSPEINSPSLSKKGTGYFPSLTSTDFCKQSNNVSAHAVFVSRTTRGLNLEKIGKWPSPCHYNINDSFTKVSPKGITSCFKSKTSRLTRTERITAEPTIYQSYKPTREAKKTPFKQKFCLTLCAPAIPPCKDPPFPGPGQYNLVDYRGSLKQNCSSAVFVSNTERWMGGGSQEGFPGPGAYSPRALGKYSFIYNYDQKWVPVL</sequence>
<reference evidence="6" key="1">
    <citation type="submission" date="2024-06" db="UniProtKB">
        <authorList>
            <consortium name="RefSeq"/>
        </authorList>
    </citation>
    <scope>NUCLEOTIDE SEQUENCE [LARGE SCALE GENOMIC DNA]</scope>
</reference>
<dbReference type="PANTHER" id="PTHR35678:SF1">
    <property type="entry name" value="PROTEIN STPG4"/>
    <property type="match status" value="1"/>
</dbReference>
<keyword evidence="4" id="KW-0539">Nucleus</keyword>
<keyword evidence="6" id="KW-1185">Reference proteome</keyword>
<accession>A0A6J3E2X9</accession>
<dbReference type="InterPro" id="IPR010736">
    <property type="entry name" value="SHIPPO-rpt"/>
</dbReference>
<proteinExistence type="predicted"/>
<dbReference type="RefSeq" id="XP_032057971.1">
    <property type="nucleotide sequence ID" value="XM_032202080.1"/>
</dbReference>
<evidence type="ECO:0000256" key="3">
    <source>
        <dbReference type="ARBA" id="ARBA00022490"/>
    </source>
</evidence>
<evidence type="ECO:0000256" key="2">
    <source>
        <dbReference type="ARBA" id="ARBA00004496"/>
    </source>
</evidence>
<reference evidence="7" key="2">
    <citation type="submission" date="2025-08" db="UniProtKB">
        <authorList>
            <consortium name="RefSeq"/>
        </authorList>
    </citation>
    <scope>IDENTIFICATION</scope>
    <source>
        <tissue evidence="7">Lung</tissue>
    </source>
</reference>
<evidence type="ECO:0000313" key="6">
    <source>
        <dbReference type="Proteomes" id="UP000504639"/>
    </source>
</evidence>
<evidence type="ECO:0000256" key="4">
    <source>
        <dbReference type="ARBA" id="ARBA00023242"/>
    </source>
</evidence>
<dbReference type="GO" id="GO:0003682">
    <property type="term" value="F:chromatin binding"/>
    <property type="evidence" value="ECO:0007669"/>
    <property type="project" value="TreeGrafter"/>
</dbReference>
<dbReference type="GO" id="GO:0044727">
    <property type="term" value="P:epigenetic programing of male pronucleus"/>
    <property type="evidence" value="ECO:0007669"/>
    <property type="project" value="TreeGrafter"/>
</dbReference>
<dbReference type="CTD" id="90529"/>
<evidence type="ECO:0000256" key="5">
    <source>
        <dbReference type="SAM" id="MobiDB-lite"/>
    </source>
</evidence>
<evidence type="ECO:0000313" key="7">
    <source>
        <dbReference type="RefSeq" id="XP_032057971.1"/>
    </source>
</evidence>
<dbReference type="Pfam" id="PF07004">
    <property type="entry name" value="SHIPPO-rpt"/>
    <property type="match status" value="3"/>
</dbReference>
<dbReference type="PANTHER" id="PTHR35678">
    <property type="entry name" value="PROTEIN STPG4"/>
    <property type="match status" value="1"/>
</dbReference>
<evidence type="ECO:0000256" key="1">
    <source>
        <dbReference type="ARBA" id="ARBA00004123"/>
    </source>
</evidence>
<dbReference type="AlphaFoldDB" id="A0A6J3E2X9"/>
<comment type="subcellular location">
    <subcellularLocation>
        <location evidence="2">Cytoplasm</location>
    </subcellularLocation>
    <subcellularLocation>
        <location evidence="1">Nucleus</location>
    </subcellularLocation>
</comment>
<keyword evidence="3" id="KW-0963">Cytoplasm</keyword>
<dbReference type="Proteomes" id="UP000504639">
    <property type="component" value="Chromosome 23"/>
</dbReference>
<dbReference type="GO" id="GO:0042585">
    <property type="term" value="C:germinal vesicle"/>
    <property type="evidence" value="ECO:0007669"/>
    <property type="project" value="TreeGrafter"/>
</dbReference>
<organism evidence="6 7">
    <name type="scientific">Aythya fuligula</name>
    <name type="common">Tufted duck</name>
    <name type="synonym">Anas fuligula</name>
    <dbReference type="NCBI Taxonomy" id="219594"/>
    <lineage>
        <taxon>Eukaryota</taxon>
        <taxon>Metazoa</taxon>
        <taxon>Chordata</taxon>
        <taxon>Craniata</taxon>
        <taxon>Vertebrata</taxon>
        <taxon>Euteleostomi</taxon>
        <taxon>Archelosauria</taxon>
        <taxon>Archosauria</taxon>
        <taxon>Dinosauria</taxon>
        <taxon>Saurischia</taxon>
        <taxon>Theropoda</taxon>
        <taxon>Coelurosauria</taxon>
        <taxon>Aves</taxon>
        <taxon>Neognathae</taxon>
        <taxon>Galloanserae</taxon>
        <taxon>Anseriformes</taxon>
        <taxon>Anatidae</taxon>
        <taxon>Aythyinae</taxon>
        <taxon>Aythya</taxon>
    </lineage>
</organism>